<dbReference type="RefSeq" id="WP_021688850.1">
    <property type="nucleotide sequence ID" value="NZ_BASZ01000002.1"/>
</dbReference>
<dbReference type="eggNOG" id="ENOG5031BDD">
    <property type="taxonomic scope" value="Bacteria"/>
</dbReference>
<keyword evidence="1" id="KW-0472">Membrane</keyword>
<keyword evidence="1" id="KW-1133">Transmembrane helix</keyword>
<feature type="transmembrane region" description="Helical" evidence="1">
    <location>
        <begin position="359"/>
        <end position="392"/>
    </location>
</feature>
<evidence type="ECO:0000313" key="3">
    <source>
        <dbReference type="Proteomes" id="UP000016568"/>
    </source>
</evidence>
<feature type="transmembrane region" description="Helical" evidence="1">
    <location>
        <begin position="330"/>
        <end position="347"/>
    </location>
</feature>
<name>U2ZZJ5_9SPHN</name>
<dbReference type="AlphaFoldDB" id="U2ZZJ5"/>
<comment type="caution">
    <text evidence="2">The sequence shown here is derived from an EMBL/GenBank/DDBJ whole genome shotgun (WGS) entry which is preliminary data.</text>
</comment>
<sequence length="402" mass="42490">MRVALLSMLDSAGEPGQGYRAFIPFAGKTVARRQIDVVLALGCERVICLADNLGPGLIALQHQVEGAGAKFHVISVPRALCGLVHASDELIILGDGVLPLADEAREILAKGNGVLVLPAETGIPAGFERIDLNYAWAGALAMPGKLVDRLNELPRDCDGIAALLRIALQSKVPELPLPDAVLNEGRWAMLGGLDDAHALEPGWFRRHASGADIFSPGRWMACGLTARFGVAWLNRGVRPGYLLLAAALLLIGAVALGWNGMVGAGFALLGGAWLAYDAARSLEHGERAGNASDRLFTGSARAWAAIADLALVMLVAMGIDESFSRMPVQFFEPLALLGLVWLIPGVATRRWGAILGDRVVVAGLLALAMQAGVLESTVQCLILILIGCGILFMRLGLRITQI</sequence>
<feature type="transmembrane region" description="Helical" evidence="1">
    <location>
        <begin position="242"/>
        <end position="275"/>
    </location>
</feature>
<accession>U2ZZJ5</accession>
<evidence type="ECO:0000256" key="1">
    <source>
        <dbReference type="SAM" id="Phobius"/>
    </source>
</evidence>
<dbReference type="KEGG" id="ntd:EGO55_20035"/>
<dbReference type="EMBL" id="BASZ01000002">
    <property type="protein sequence ID" value="GAD47943.1"/>
    <property type="molecule type" value="Genomic_DNA"/>
</dbReference>
<reference evidence="2 3" key="1">
    <citation type="submission" date="2013-09" db="EMBL/GenBank/DDBJ databases">
        <title>Whole genome shotgun sequence of Novosphingobium tardaugens NBRC 16725.</title>
        <authorList>
            <person name="Isaki S."/>
            <person name="Hosoyama A."/>
            <person name="Tsuchikane K."/>
            <person name="Katsumata H."/>
            <person name="Ando Y."/>
            <person name="Yamazaki S."/>
            <person name="Fujita N."/>
        </authorList>
    </citation>
    <scope>NUCLEOTIDE SEQUENCE [LARGE SCALE GENOMIC DNA]</scope>
    <source>
        <strain evidence="2 3">NBRC 16725</strain>
    </source>
</reference>
<evidence type="ECO:0000313" key="2">
    <source>
        <dbReference type="EMBL" id="GAD47943.1"/>
    </source>
</evidence>
<proteinExistence type="predicted"/>
<dbReference type="OrthoDB" id="8477220at2"/>
<organism evidence="2 3">
    <name type="scientific">Caenibius tardaugens NBRC 16725</name>
    <dbReference type="NCBI Taxonomy" id="1219035"/>
    <lineage>
        <taxon>Bacteria</taxon>
        <taxon>Pseudomonadati</taxon>
        <taxon>Pseudomonadota</taxon>
        <taxon>Alphaproteobacteria</taxon>
        <taxon>Sphingomonadales</taxon>
        <taxon>Erythrobacteraceae</taxon>
        <taxon>Caenibius</taxon>
    </lineage>
</organism>
<dbReference type="Proteomes" id="UP000016568">
    <property type="component" value="Unassembled WGS sequence"/>
</dbReference>
<feature type="transmembrane region" description="Helical" evidence="1">
    <location>
        <begin position="295"/>
        <end position="318"/>
    </location>
</feature>
<keyword evidence="1" id="KW-0812">Transmembrane</keyword>
<gene>
    <name evidence="2" type="ORF">NT2_02_00260</name>
</gene>
<protein>
    <submittedName>
        <fullName evidence="2">Uncharacterized protein</fullName>
    </submittedName>
</protein>
<keyword evidence="3" id="KW-1185">Reference proteome</keyword>